<sequence length="93" mass="10864">FHALSYVWGPRAKRLPITLNNKRFLVQQNLYSALPYLTVCCMQGTRQMIWIDAICINQENVEEKAAQIALMSSIYRQAQSVWVWFGVAEEQKR</sequence>
<reference evidence="2" key="1">
    <citation type="journal article" date="2020" name="Stud. Mycol.">
        <title>101 Dothideomycetes genomes: a test case for predicting lifestyles and emergence of pathogens.</title>
        <authorList>
            <person name="Haridas S."/>
            <person name="Albert R."/>
            <person name="Binder M."/>
            <person name="Bloem J."/>
            <person name="Labutti K."/>
            <person name="Salamov A."/>
            <person name="Andreopoulos B."/>
            <person name="Baker S."/>
            <person name="Barry K."/>
            <person name="Bills G."/>
            <person name="Bluhm B."/>
            <person name="Cannon C."/>
            <person name="Castanera R."/>
            <person name="Culley D."/>
            <person name="Daum C."/>
            <person name="Ezra D."/>
            <person name="Gonzalez J."/>
            <person name="Henrissat B."/>
            <person name="Kuo A."/>
            <person name="Liang C."/>
            <person name="Lipzen A."/>
            <person name="Lutzoni F."/>
            <person name="Magnuson J."/>
            <person name="Mondo S."/>
            <person name="Nolan M."/>
            <person name="Ohm R."/>
            <person name="Pangilinan J."/>
            <person name="Park H.-J."/>
            <person name="Ramirez L."/>
            <person name="Alfaro M."/>
            <person name="Sun H."/>
            <person name="Tritt A."/>
            <person name="Yoshinaga Y."/>
            <person name="Zwiers L.-H."/>
            <person name="Turgeon B."/>
            <person name="Goodwin S."/>
            <person name="Spatafora J."/>
            <person name="Crous P."/>
            <person name="Grigoriev I."/>
        </authorList>
    </citation>
    <scope>NUCLEOTIDE SEQUENCE</scope>
    <source>
        <strain evidence="2">CBS 110217</strain>
    </source>
</reference>
<dbReference type="PANTHER" id="PTHR24148:SF64">
    <property type="entry name" value="HETEROKARYON INCOMPATIBILITY DOMAIN-CONTAINING PROTEIN"/>
    <property type="match status" value="1"/>
</dbReference>
<dbReference type="InterPro" id="IPR010730">
    <property type="entry name" value="HET"/>
</dbReference>
<keyword evidence="3" id="KW-1185">Reference proteome</keyword>
<feature type="non-terminal residue" evidence="2">
    <location>
        <position position="93"/>
    </location>
</feature>
<dbReference type="InterPro" id="IPR052895">
    <property type="entry name" value="HetReg/Transcr_Mod"/>
</dbReference>
<evidence type="ECO:0000313" key="2">
    <source>
        <dbReference type="EMBL" id="KAF2028084.1"/>
    </source>
</evidence>
<evidence type="ECO:0000259" key="1">
    <source>
        <dbReference type="Pfam" id="PF06985"/>
    </source>
</evidence>
<dbReference type="Pfam" id="PF06985">
    <property type="entry name" value="HET"/>
    <property type="match status" value="1"/>
</dbReference>
<dbReference type="Proteomes" id="UP000799777">
    <property type="component" value="Unassembled WGS sequence"/>
</dbReference>
<dbReference type="EMBL" id="ML978217">
    <property type="protein sequence ID" value="KAF2028084.1"/>
    <property type="molecule type" value="Genomic_DNA"/>
</dbReference>
<accession>A0A9P4H5U0</accession>
<protein>
    <recommendedName>
        <fullName evidence="1">Heterokaryon incompatibility domain-containing protein</fullName>
    </recommendedName>
</protein>
<proteinExistence type="predicted"/>
<dbReference type="AlphaFoldDB" id="A0A9P4H5U0"/>
<evidence type="ECO:0000313" key="3">
    <source>
        <dbReference type="Proteomes" id="UP000799777"/>
    </source>
</evidence>
<name>A0A9P4H5U0_9PLEO</name>
<feature type="non-terminal residue" evidence="2">
    <location>
        <position position="1"/>
    </location>
</feature>
<comment type="caution">
    <text evidence="2">The sequence shown here is derived from an EMBL/GenBank/DDBJ whole genome shotgun (WGS) entry which is preliminary data.</text>
</comment>
<dbReference type="OrthoDB" id="2157530at2759"/>
<feature type="domain" description="Heterokaryon incompatibility" evidence="1">
    <location>
        <begin position="1"/>
        <end position="91"/>
    </location>
</feature>
<dbReference type="PANTHER" id="PTHR24148">
    <property type="entry name" value="ANKYRIN REPEAT DOMAIN-CONTAINING PROTEIN 39 HOMOLOG-RELATED"/>
    <property type="match status" value="1"/>
</dbReference>
<organism evidence="2 3">
    <name type="scientific">Setomelanomma holmii</name>
    <dbReference type="NCBI Taxonomy" id="210430"/>
    <lineage>
        <taxon>Eukaryota</taxon>
        <taxon>Fungi</taxon>
        <taxon>Dikarya</taxon>
        <taxon>Ascomycota</taxon>
        <taxon>Pezizomycotina</taxon>
        <taxon>Dothideomycetes</taxon>
        <taxon>Pleosporomycetidae</taxon>
        <taxon>Pleosporales</taxon>
        <taxon>Pleosporineae</taxon>
        <taxon>Phaeosphaeriaceae</taxon>
        <taxon>Setomelanomma</taxon>
    </lineage>
</organism>
<gene>
    <name evidence="2" type="ORF">EK21DRAFT_26172</name>
</gene>